<comment type="caution">
    <text evidence="1">The sequence shown here is derived from an EMBL/GenBank/DDBJ whole genome shotgun (WGS) entry which is preliminary data.</text>
</comment>
<proteinExistence type="predicted"/>
<evidence type="ECO:0000313" key="1">
    <source>
        <dbReference type="EMBL" id="OGE71246.1"/>
    </source>
</evidence>
<name>A0A1F5N0S9_9BACT</name>
<accession>A0A1F5N0S9</accession>
<organism evidence="1 2">
    <name type="scientific">Candidatus Daviesbacteria bacterium RIFOXYD1_FULL_41_10</name>
    <dbReference type="NCBI Taxonomy" id="1797801"/>
    <lineage>
        <taxon>Bacteria</taxon>
        <taxon>Candidatus Daviesiibacteriota</taxon>
    </lineage>
</organism>
<dbReference type="Proteomes" id="UP000177135">
    <property type="component" value="Unassembled WGS sequence"/>
</dbReference>
<reference evidence="1 2" key="1">
    <citation type="journal article" date="2016" name="Nat. Commun.">
        <title>Thousands of microbial genomes shed light on interconnected biogeochemical processes in an aquifer system.</title>
        <authorList>
            <person name="Anantharaman K."/>
            <person name="Brown C.T."/>
            <person name="Hug L.A."/>
            <person name="Sharon I."/>
            <person name="Castelle C.J."/>
            <person name="Probst A.J."/>
            <person name="Thomas B.C."/>
            <person name="Singh A."/>
            <person name="Wilkins M.J."/>
            <person name="Karaoz U."/>
            <person name="Brodie E.L."/>
            <person name="Williams K.H."/>
            <person name="Hubbard S.S."/>
            <person name="Banfield J.F."/>
        </authorList>
    </citation>
    <scope>NUCLEOTIDE SEQUENCE [LARGE SCALE GENOMIC DNA]</scope>
</reference>
<gene>
    <name evidence="1" type="ORF">A2617_03665</name>
</gene>
<sequence length="183" mass="21304">MNIGFDLDRVFINYPPFIPPKLIDWLYKDYSKKELSYSIPHSPLAKLIRRSSHIPIFRPKIKQNISFVKNLAQTPSHKLFLISSRYKFLEKLTSQLLQKTGLAQVFQGIYLNSANAQPHLFKEAVIKENRIALYVDDDLALLKHLHKTCPGIRLLWYNPQNRQHDANGITPIHNLADMVKFIK</sequence>
<protein>
    <recommendedName>
        <fullName evidence="3">FCP1 homology domain-containing protein</fullName>
    </recommendedName>
</protein>
<evidence type="ECO:0008006" key="3">
    <source>
        <dbReference type="Google" id="ProtNLM"/>
    </source>
</evidence>
<dbReference type="EMBL" id="MFEC01000015">
    <property type="protein sequence ID" value="OGE71246.1"/>
    <property type="molecule type" value="Genomic_DNA"/>
</dbReference>
<evidence type="ECO:0000313" key="2">
    <source>
        <dbReference type="Proteomes" id="UP000177135"/>
    </source>
</evidence>
<dbReference type="AlphaFoldDB" id="A0A1F5N0S9"/>